<evidence type="ECO:0000313" key="1">
    <source>
        <dbReference type="EMBL" id="MPC35098.1"/>
    </source>
</evidence>
<gene>
    <name evidence="1" type="ORF">E2C01_028512</name>
</gene>
<sequence>MRRTLRHKTWATEGVSRGAVRGRWSLRSLGMCIKSTGSPKVTCPRRLIPFCALGRGLDEDRGEGQQ</sequence>
<keyword evidence="2" id="KW-1185">Reference proteome</keyword>
<organism evidence="1 2">
    <name type="scientific">Portunus trituberculatus</name>
    <name type="common">Swimming crab</name>
    <name type="synonym">Neptunus trituberculatus</name>
    <dbReference type="NCBI Taxonomy" id="210409"/>
    <lineage>
        <taxon>Eukaryota</taxon>
        <taxon>Metazoa</taxon>
        <taxon>Ecdysozoa</taxon>
        <taxon>Arthropoda</taxon>
        <taxon>Crustacea</taxon>
        <taxon>Multicrustacea</taxon>
        <taxon>Malacostraca</taxon>
        <taxon>Eumalacostraca</taxon>
        <taxon>Eucarida</taxon>
        <taxon>Decapoda</taxon>
        <taxon>Pleocyemata</taxon>
        <taxon>Brachyura</taxon>
        <taxon>Eubrachyura</taxon>
        <taxon>Portunoidea</taxon>
        <taxon>Portunidae</taxon>
        <taxon>Portuninae</taxon>
        <taxon>Portunus</taxon>
    </lineage>
</organism>
<dbReference type="EMBL" id="VSRR010003198">
    <property type="protein sequence ID" value="MPC35098.1"/>
    <property type="molecule type" value="Genomic_DNA"/>
</dbReference>
<proteinExistence type="predicted"/>
<dbReference type="Proteomes" id="UP000324222">
    <property type="component" value="Unassembled WGS sequence"/>
</dbReference>
<protein>
    <submittedName>
        <fullName evidence="1">Uncharacterized protein</fullName>
    </submittedName>
</protein>
<name>A0A5B7EP85_PORTR</name>
<reference evidence="1 2" key="1">
    <citation type="submission" date="2019-05" db="EMBL/GenBank/DDBJ databases">
        <title>Another draft genome of Portunus trituberculatus and its Hox gene families provides insights of decapod evolution.</title>
        <authorList>
            <person name="Jeong J.-H."/>
            <person name="Song I."/>
            <person name="Kim S."/>
            <person name="Choi T."/>
            <person name="Kim D."/>
            <person name="Ryu S."/>
            <person name="Kim W."/>
        </authorList>
    </citation>
    <scope>NUCLEOTIDE SEQUENCE [LARGE SCALE GENOMIC DNA]</scope>
    <source>
        <tissue evidence="1">Muscle</tissue>
    </source>
</reference>
<accession>A0A5B7EP85</accession>
<comment type="caution">
    <text evidence="1">The sequence shown here is derived from an EMBL/GenBank/DDBJ whole genome shotgun (WGS) entry which is preliminary data.</text>
</comment>
<evidence type="ECO:0000313" key="2">
    <source>
        <dbReference type="Proteomes" id="UP000324222"/>
    </source>
</evidence>
<dbReference type="AlphaFoldDB" id="A0A5B7EP85"/>